<evidence type="ECO:0000256" key="1">
    <source>
        <dbReference type="SAM" id="MobiDB-lite"/>
    </source>
</evidence>
<accession>T1J9V1</accession>
<feature type="compositionally biased region" description="Basic and acidic residues" evidence="1">
    <location>
        <begin position="48"/>
        <end position="60"/>
    </location>
</feature>
<dbReference type="EMBL" id="JH431979">
    <property type="status" value="NOT_ANNOTATED_CDS"/>
    <property type="molecule type" value="Genomic_DNA"/>
</dbReference>
<feature type="compositionally biased region" description="Low complexity" evidence="1">
    <location>
        <begin position="15"/>
        <end position="24"/>
    </location>
</feature>
<dbReference type="EnsemblMetazoa" id="SMAR010501-RA">
    <property type="protein sequence ID" value="SMAR010501-PA"/>
    <property type="gene ID" value="SMAR010501"/>
</dbReference>
<protein>
    <submittedName>
        <fullName evidence="2">Uncharacterized protein</fullName>
    </submittedName>
</protein>
<feature type="region of interest" description="Disordered" evidence="1">
    <location>
        <begin position="1"/>
        <end position="66"/>
    </location>
</feature>
<proteinExistence type="predicted"/>
<reference evidence="3" key="1">
    <citation type="submission" date="2011-05" db="EMBL/GenBank/DDBJ databases">
        <authorList>
            <person name="Richards S.R."/>
            <person name="Qu J."/>
            <person name="Jiang H."/>
            <person name="Jhangiani S.N."/>
            <person name="Agravi P."/>
            <person name="Goodspeed R."/>
            <person name="Gross S."/>
            <person name="Mandapat C."/>
            <person name="Jackson L."/>
            <person name="Mathew T."/>
            <person name="Pu L."/>
            <person name="Thornton R."/>
            <person name="Saada N."/>
            <person name="Wilczek-Boney K.B."/>
            <person name="Lee S."/>
            <person name="Kovar C."/>
            <person name="Wu Y."/>
            <person name="Scherer S.E."/>
            <person name="Worley K.C."/>
            <person name="Muzny D.M."/>
            <person name="Gibbs R."/>
        </authorList>
    </citation>
    <scope>NUCLEOTIDE SEQUENCE</scope>
    <source>
        <strain evidence="3">Brora</strain>
    </source>
</reference>
<organism evidence="2 3">
    <name type="scientific">Strigamia maritima</name>
    <name type="common">European centipede</name>
    <name type="synonym">Geophilus maritimus</name>
    <dbReference type="NCBI Taxonomy" id="126957"/>
    <lineage>
        <taxon>Eukaryota</taxon>
        <taxon>Metazoa</taxon>
        <taxon>Ecdysozoa</taxon>
        <taxon>Arthropoda</taxon>
        <taxon>Myriapoda</taxon>
        <taxon>Chilopoda</taxon>
        <taxon>Pleurostigmophora</taxon>
        <taxon>Geophilomorpha</taxon>
        <taxon>Linotaeniidae</taxon>
        <taxon>Strigamia</taxon>
    </lineage>
</organism>
<evidence type="ECO:0000313" key="3">
    <source>
        <dbReference type="Proteomes" id="UP000014500"/>
    </source>
</evidence>
<keyword evidence="3" id="KW-1185">Reference proteome</keyword>
<dbReference type="Proteomes" id="UP000014500">
    <property type="component" value="Unassembled WGS sequence"/>
</dbReference>
<evidence type="ECO:0000313" key="2">
    <source>
        <dbReference type="EnsemblMetazoa" id="SMAR010501-PA"/>
    </source>
</evidence>
<reference evidence="2" key="2">
    <citation type="submission" date="2015-02" db="UniProtKB">
        <authorList>
            <consortium name="EnsemblMetazoa"/>
        </authorList>
    </citation>
    <scope>IDENTIFICATION</scope>
</reference>
<name>T1J9V1_STRMM</name>
<sequence length="96" mass="10566">MPNITLRSKDRAAKAARQSPAAAKSHGRQKNPAMPKAKPKRPGGSGQDKQEGTGKDRQESTRAYGCENYILDERNGDAHRSYAIPITQLELNDFTN</sequence>
<dbReference type="AlphaFoldDB" id="T1J9V1"/>
<dbReference type="HOGENOM" id="CLU_2362391_0_0_1"/>